<dbReference type="AlphaFoldDB" id="A0A1M6GYJ9"/>
<dbReference type="PANTHER" id="PTHR33392:SF6">
    <property type="entry name" value="POLYISOPRENYL-TEICHOIC ACID--PEPTIDOGLYCAN TEICHOIC ACID TRANSFERASE TAGU"/>
    <property type="match status" value="1"/>
</dbReference>
<keyword evidence="2" id="KW-0812">Transmembrane</keyword>
<proteinExistence type="inferred from homology"/>
<feature type="transmembrane region" description="Helical" evidence="2">
    <location>
        <begin position="12"/>
        <end position="33"/>
    </location>
</feature>
<dbReference type="PANTHER" id="PTHR33392">
    <property type="entry name" value="POLYISOPRENYL-TEICHOIC ACID--PEPTIDOGLYCAN TEICHOIC ACID TRANSFERASE TAGU"/>
    <property type="match status" value="1"/>
</dbReference>
<dbReference type="InterPro" id="IPR050922">
    <property type="entry name" value="LytR/CpsA/Psr_CW_biosynth"/>
</dbReference>
<gene>
    <name evidence="4" type="ORF">SAMN05444401_2297</name>
</gene>
<dbReference type="InterPro" id="IPR004474">
    <property type="entry name" value="LytR_CpsA_psr"/>
</dbReference>
<dbReference type="OrthoDB" id="9782542at2"/>
<accession>A0A1M6GYJ9</accession>
<dbReference type="STRING" id="1121298.SAMN05444401_2297"/>
<keyword evidence="2" id="KW-0472">Membrane</keyword>
<dbReference type="Pfam" id="PF03816">
    <property type="entry name" value="LytR_cpsA_psr"/>
    <property type="match status" value="1"/>
</dbReference>
<evidence type="ECO:0000313" key="4">
    <source>
        <dbReference type="EMBL" id="SHJ15029.1"/>
    </source>
</evidence>
<dbReference type="EMBL" id="FQZO01000003">
    <property type="protein sequence ID" value="SHJ15029.1"/>
    <property type="molecule type" value="Genomic_DNA"/>
</dbReference>
<keyword evidence="2" id="KW-1133">Transmembrane helix</keyword>
<dbReference type="Proteomes" id="UP000184080">
    <property type="component" value="Unassembled WGS sequence"/>
</dbReference>
<sequence length="326" mass="37084">MKEKRQKKKNKSLKAISTIFIIVMLLLGVLLVVETCYLGKIKSVKLNESDISISSIPKTIENDEGKEISRNEVTNILLLGVDNQEDASDSIIVISLDDTKKQIKMSSLLRDTYVFYGDDKVNKLNYAYHYGSAVNSVKVVNEEFKLDIKDFVKIDFGGLANIIDTIGGVEVDIKHNEVSLLNSYVKSMSKAAEISYTPISKSGKQILNGQQAVAYSRIRYVGNYDYERTERQRRVLNAVFDKIKNTPITKYPDLVSKLAPYLETSLSNTEMLSLCSKVMMYGKNGIKETRCPYDDLKTDSEIKGIFYLKWDKDKNIDKLHKFIYTQ</sequence>
<reference evidence="4 5" key="1">
    <citation type="submission" date="2016-11" db="EMBL/GenBank/DDBJ databases">
        <authorList>
            <person name="Jaros S."/>
            <person name="Januszkiewicz K."/>
            <person name="Wedrychowicz H."/>
        </authorList>
    </citation>
    <scope>NUCLEOTIDE SEQUENCE [LARGE SCALE GENOMIC DNA]</scope>
    <source>
        <strain evidence="4 5">DSM 21864</strain>
    </source>
</reference>
<comment type="similarity">
    <text evidence="1">Belongs to the LytR/CpsA/Psr (LCP) family.</text>
</comment>
<name>A0A1M6GYJ9_9CLOT</name>
<feature type="domain" description="Cell envelope-related transcriptional attenuator" evidence="3">
    <location>
        <begin position="88"/>
        <end position="244"/>
    </location>
</feature>
<evidence type="ECO:0000256" key="1">
    <source>
        <dbReference type="ARBA" id="ARBA00006068"/>
    </source>
</evidence>
<protein>
    <submittedName>
        <fullName evidence="4">Transcriptional attenuator, LytR family</fullName>
    </submittedName>
</protein>
<organism evidence="4 5">
    <name type="scientific">Clostridium amylolyticum</name>
    <dbReference type="NCBI Taxonomy" id="1121298"/>
    <lineage>
        <taxon>Bacteria</taxon>
        <taxon>Bacillati</taxon>
        <taxon>Bacillota</taxon>
        <taxon>Clostridia</taxon>
        <taxon>Eubacteriales</taxon>
        <taxon>Clostridiaceae</taxon>
        <taxon>Clostridium</taxon>
    </lineage>
</organism>
<evidence type="ECO:0000313" key="5">
    <source>
        <dbReference type="Proteomes" id="UP000184080"/>
    </source>
</evidence>
<evidence type="ECO:0000256" key="2">
    <source>
        <dbReference type="SAM" id="Phobius"/>
    </source>
</evidence>
<keyword evidence="5" id="KW-1185">Reference proteome</keyword>
<evidence type="ECO:0000259" key="3">
    <source>
        <dbReference type="Pfam" id="PF03816"/>
    </source>
</evidence>
<dbReference type="NCBIfam" id="TIGR00350">
    <property type="entry name" value="lytR_cpsA_psr"/>
    <property type="match status" value="1"/>
</dbReference>
<dbReference type="Gene3D" id="3.40.630.190">
    <property type="entry name" value="LCP protein"/>
    <property type="match status" value="1"/>
</dbReference>
<dbReference type="RefSeq" id="WP_073006616.1">
    <property type="nucleotide sequence ID" value="NZ_FQZO01000003.1"/>
</dbReference>